<protein>
    <submittedName>
        <fullName evidence="2">Ribose 5-phosphate isomerase B</fullName>
    </submittedName>
</protein>
<dbReference type="Pfam" id="PF02502">
    <property type="entry name" value="LacAB_rpiB"/>
    <property type="match status" value="1"/>
</dbReference>
<keyword evidence="2" id="KW-0413">Isomerase</keyword>
<dbReference type="InterPro" id="IPR003500">
    <property type="entry name" value="RpiB_LacA_LacB"/>
</dbReference>
<dbReference type="NCBIfam" id="NF004051">
    <property type="entry name" value="PRK05571.1"/>
    <property type="match status" value="1"/>
</dbReference>
<dbReference type="GO" id="GO:0019316">
    <property type="term" value="P:D-allose catabolic process"/>
    <property type="evidence" value="ECO:0007669"/>
    <property type="project" value="TreeGrafter"/>
</dbReference>
<dbReference type="Gene3D" id="3.40.1400.10">
    <property type="entry name" value="Sugar-phosphate isomerase, RpiB/LacA/LacB"/>
    <property type="match status" value="1"/>
</dbReference>
<dbReference type="GO" id="GO:0004751">
    <property type="term" value="F:ribose-5-phosphate isomerase activity"/>
    <property type="evidence" value="ECO:0007669"/>
    <property type="project" value="TreeGrafter"/>
</dbReference>
<dbReference type="SUPFAM" id="SSF89623">
    <property type="entry name" value="Ribose/Galactose isomerase RpiB/AlsB"/>
    <property type="match status" value="1"/>
</dbReference>
<name>A0A0G1CI88_9BACT</name>
<dbReference type="EMBL" id="LCFB01000009">
    <property type="protein sequence ID" value="KKS85212.1"/>
    <property type="molecule type" value="Genomic_DNA"/>
</dbReference>
<dbReference type="NCBIfam" id="TIGR00689">
    <property type="entry name" value="rpiB_lacA_lacB"/>
    <property type="match status" value="1"/>
</dbReference>
<dbReference type="Proteomes" id="UP000034543">
    <property type="component" value="Unassembled WGS sequence"/>
</dbReference>
<sequence>MIYLGSDHPVERSPFPWSTSTRHGVAPACRQGRSTGQARFLHMIYLGSDHGGFQLKEKVKKWLKEWNMEFADLGAKTLDSNDDYPEFAFAVAEKVAAESNSPESKSWKDEPKGVLLCRSAAGMVIAANKVPGIRAAAAFDEKSAQHSREHNNANVLAISGDWTDESTAQKIIKAWLATEFSKEARHRRRVDQIAIYETPVGGCCGGDGAGCKCGGDND</sequence>
<reference evidence="2 3" key="1">
    <citation type="journal article" date="2015" name="Nature">
        <title>rRNA introns, odd ribosomes, and small enigmatic genomes across a large radiation of phyla.</title>
        <authorList>
            <person name="Brown C.T."/>
            <person name="Hug L.A."/>
            <person name="Thomas B.C."/>
            <person name="Sharon I."/>
            <person name="Castelle C.J."/>
            <person name="Singh A."/>
            <person name="Wilkins M.J."/>
            <person name="Williams K.H."/>
            <person name="Banfield J.F."/>
        </authorList>
    </citation>
    <scope>NUCLEOTIDE SEQUENCE [LARGE SCALE GENOMIC DNA]</scope>
</reference>
<evidence type="ECO:0000313" key="3">
    <source>
        <dbReference type="Proteomes" id="UP000034543"/>
    </source>
</evidence>
<dbReference type="PANTHER" id="PTHR30345">
    <property type="entry name" value="RIBOSE-5-PHOSPHATE ISOMERASE B"/>
    <property type="match status" value="1"/>
</dbReference>
<dbReference type="InterPro" id="IPR036569">
    <property type="entry name" value="RpiB_LacA_LacB_sf"/>
</dbReference>
<evidence type="ECO:0000256" key="1">
    <source>
        <dbReference type="ARBA" id="ARBA00008754"/>
    </source>
</evidence>
<accession>A0A0G1CI88</accession>
<proteinExistence type="inferred from homology"/>
<dbReference type="STRING" id="1618436.UV59_C0009G0014"/>
<dbReference type="PANTHER" id="PTHR30345:SF0">
    <property type="entry name" value="DNA DAMAGE-REPAIR_TOLERATION PROTEIN DRT102"/>
    <property type="match status" value="1"/>
</dbReference>
<dbReference type="GO" id="GO:0009052">
    <property type="term" value="P:pentose-phosphate shunt, non-oxidative branch"/>
    <property type="evidence" value="ECO:0007669"/>
    <property type="project" value="TreeGrafter"/>
</dbReference>
<gene>
    <name evidence="2" type="ORF">UV59_C0009G0014</name>
</gene>
<comment type="caution">
    <text evidence="2">The sequence shown here is derived from an EMBL/GenBank/DDBJ whole genome shotgun (WGS) entry which is preliminary data.</text>
</comment>
<dbReference type="AlphaFoldDB" id="A0A0G1CI88"/>
<organism evidence="2 3">
    <name type="scientific">Candidatus Gottesmanbacteria bacterium GW2011_GWA1_43_11</name>
    <dbReference type="NCBI Taxonomy" id="1618436"/>
    <lineage>
        <taxon>Bacteria</taxon>
        <taxon>Candidatus Gottesmaniibacteriota</taxon>
    </lineage>
</organism>
<evidence type="ECO:0000313" key="2">
    <source>
        <dbReference type="EMBL" id="KKS85212.1"/>
    </source>
</evidence>
<dbReference type="PATRIC" id="fig|1618436.3.peg.531"/>
<comment type="similarity">
    <text evidence="1">Belongs to the LacAB/RpiB family.</text>
</comment>